<organism evidence="2 3">
    <name type="scientific">Passalora fulva</name>
    <name type="common">Tomato leaf mold</name>
    <name type="synonym">Cladosporium fulvum</name>
    <dbReference type="NCBI Taxonomy" id="5499"/>
    <lineage>
        <taxon>Eukaryota</taxon>
        <taxon>Fungi</taxon>
        <taxon>Dikarya</taxon>
        <taxon>Ascomycota</taxon>
        <taxon>Pezizomycotina</taxon>
        <taxon>Dothideomycetes</taxon>
        <taxon>Dothideomycetidae</taxon>
        <taxon>Mycosphaerellales</taxon>
        <taxon>Mycosphaerellaceae</taxon>
        <taxon>Fulvia</taxon>
    </lineage>
</organism>
<name>A0A9Q8P3Y0_PASFU</name>
<dbReference type="InterPro" id="IPR056632">
    <property type="entry name" value="DUF7730"/>
</dbReference>
<evidence type="ECO:0000259" key="1">
    <source>
        <dbReference type="Pfam" id="PF24864"/>
    </source>
</evidence>
<protein>
    <recommendedName>
        <fullName evidence="1">DUF7730 domain-containing protein</fullName>
    </recommendedName>
</protein>
<dbReference type="OrthoDB" id="3634130at2759"/>
<keyword evidence="3" id="KW-1185">Reference proteome</keyword>
<evidence type="ECO:0000313" key="3">
    <source>
        <dbReference type="Proteomes" id="UP000756132"/>
    </source>
</evidence>
<feature type="domain" description="DUF7730" evidence="1">
    <location>
        <begin position="155"/>
        <end position="257"/>
    </location>
</feature>
<reference evidence="2" key="1">
    <citation type="submission" date="2021-12" db="EMBL/GenBank/DDBJ databases">
        <authorList>
            <person name="Zaccaron A."/>
            <person name="Stergiopoulos I."/>
        </authorList>
    </citation>
    <scope>NUCLEOTIDE SEQUENCE</scope>
    <source>
        <strain evidence="2">Race5_Kim</strain>
    </source>
</reference>
<dbReference type="InterPro" id="IPR038883">
    <property type="entry name" value="AN11006-like"/>
</dbReference>
<proteinExistence type="predicted"/>
<dbReference type="EMBL" id="CP090163">
    <property type="protein sequence ID" value="UJO12284.1"/>
    <property type="molecule type" value="Genomic_DNA"/>
</dbReference>
<gene>
    <name evidence="2" type="ORF">CLAFUR5_01983</name>
</gene>
<dbReference type="Proteomes" id="UP000756132">
    <property type="component" value="Chromosome 1"/>
</dbReference>
<dbReference type="PANTHER" id="PTHR42085:SF2">
    <property type="entry name" value="F-BOX DOMAIN-CONTAINING PROTEIN"/>
    <property type="match status" value="1"/>
</dbReference>
<dbReference type="GeneID" id="71981861"/>
<dbReference type="AlphaFoldDB" id="A0A9Q8P3Y0"/>
<accession>A0A9Q8P3Y0</accession>
<dbReference type="KEGG" id="ffu:CLAFUR5_01983"/>
<sequence length="259" mass="29395">MATDAPSLSDGCTNEQEMSLEAQVAKLIEKHASSRDVQPPFSTGEIIVMAIVLSGLSIFNKADVLKAINAKLVESYFVAMDGGYFPNNQEWEDELVCIVPDFFETFPSYKLPLRLHSYDRDERDPVNAEYAITRSAARYYLRDLLEPKRRGTVPFTKLPAELRNIIYEMVLRFPAPGLYISHSVMSKPLKLHSIRRMDEVDVTGGPMEELSLDFAVPQEYADHYLEVNLSKTDLALLKVCRQIHHEAMPIFYGLNTFLA</sequence>
<evidence type="ECO:0000313" key="2">
    <source>
        <dbReference type="EMBL" id="UJO12284.1"/>
    </source>
</evidence>
<dbReference type="RefSeq" id="XP_047756650.1">
    <property type="nucleotide sequence ID" value="XM_047901131.1"/>
</dbReference>
<reference evidence="2" key="2">
    <citation type="journal article" date="2022" name="Microb. Genom.">
        <title>A chromosome-scale genome assembly of the tomato pathogen Cladosporium fulvum reveals a compartmentalized genome architecture and the presence of a dispensable chromosome.</title>
        <authorList>
            <person name="Zaccaron A.Z."/>
            <person name="Chen L.H."/>
            <person name="Samaras A."/>
            <person name="Stergiopoulos I."/>
        </authorList>
    </citation>
    <scope>NUCLEOTIDE SEQUENCE</scope>
    <source>
        <strain evidence="2">Race5_Kim</strain>
    </source>
</reference>
<dbReference type="PANTHER" id="PTHR42085">
    <property type="entry name" value="F-BOX DOMAIN-CONTAINING PROTEIN"/>
    <property type="match status" value="1"/>
</dbReference>
<dbReference type="Pfam" id="PF24864">
    <property type="entry name" value="DUF7730"/>
    <property type="match status" value="1"/>
</dbReference>